<dbReference type="WBParaSite" id="SVE_2005400.1">
    <property type="protein sequence ID" value="SVE_2005400.1"/>
    <property type="gene ID" value="SVE_2005400"/>
</dbReference>
<dbReference type="AlphaFoldDB" id="A0A0K0G5N3"/>
<protein>
    <submittedName>
        <fullName evidence="2">Secreted protein</fullName>
    </submittedName>
</protein>
<accession>A0A0K0G5N3</accession>
<organism evidence="1 2">
    <name type="scientific">Strongyloides venezuelensis</name>
    <name type="common">Threadworm</name>
    <dbReference type="NCBI Taxonomy" id="75913"/>
    <lineage>
        <taxon>Eukaryota</taxon>
        <taxon>Metazoa</taxon>
        <taxon>Ecdysozoa</taxon>
        <taxon>Nematoda</taxon>
        <taxon>Chromadorea</taxon>
        <taxon>Rhabditida</taxon>
        <taxon>Tylenchina</taxon>
        <taxon>Panagrolaimomorpha</taxon>
        <taxon>Strongyloidoidea</taxon>
        <taxon>Strongyloididae</taxon>
        <taxon>Strongyloides</taxon>
    </lineage>
</organism>
<evidence type="ECO:0000313" key="2">
    <source>
        <dbReference type="WBParaSite" id="SVE_2005400.1"/>
    </source>
</evidence>
<reference evidence="1" key="1">
    <citation type="submission" date="2014-07" db="EMBL/GenBank/DDBJ databases">
        <authorList>
            <person name="Martin A.A"/>
            <person name="De Silva N."/>
        </authorList>
    </citation>
    <scope>NUCLEOTIDE SEQUENCE</scope>
</reference>
<keyword evidence="1" id="KW-1185">Reference proteome</keyword>
<evidence type="ECO:0000313" key="1">
    <source>
        <dbReference type="Proteomes" id="UP000035680"/>
    </source>
</evidence>
<dbReference type="Proteomes" id="UP000035680">
    <property type="component" value="Unassembled WGS sequence"/>
</dbReference>
<sequence length="83" mass="9274">MLRVRLWRGCGCVIFFSVRICGRFGNINSSVIYFLFDNGIGYTRDLTIVASGDCSNIFLSRVMLDLLKFSSGASMIDRIGHSL</sequence>
<reference evidence="2" key="2">
    <citation type="submission" date="2015-08" db="UniProtKB">
        <authorList>
            <consortium name="WormBaseParasite"/>
        </authorList>
    </citation>
    <scope>IDENTIFICATION</scope>
</reference>
<name>A0A0K0G5N3_STRVS</name>
<proteinExistence type="predicted"/>